<feature type="transmembrane region" description="Helical" evidence="6">
    <location>
        <begin position="320"/>
        <end position="341"/>
    </location>
</feature>
<keyword evidence="4 6" id="KW-1133">Transmembrane helix</keyword>
<dbReference type="InterPro" id="IPR050833">
    <property type="entry name" value="Poly_Biosynth_Transport"/>
</dbReference>
<dbReference type="AlphaFoldDB" id="A0A6J6F4R3"/>
<keyword evidence="2" id="KW-1003">Cell membrane</keyword>
<dbReference type="PANTHER" id="PTHR30250:SF11">
    <property type="entry name" value="O-ANTIGEN TRANSPORTER-RELATED"/>
    <property type="match status" value="1"/>
</dbReference>
<keyword evidence="5 6" id="KW-0472">Membrane</keyword>
<reference evidence="7" key="1">
    <citation type="submission" date="2020-05" db="EMBL/GenBank/DDBJ databases">
        <authorList>
            <person name="Chiriac C."/>
            <person name="Salcher M."/>
            <person name="Ghai R."/>
            <person name="Kavagutti S V."/>
        </authorList>
    </citation>
    <scope>NUCLEOTIDE SEQUENCE</scope>
</reference>
<evidence type="ECO:0000256" key="4">
    <source>
        <dbReference type="ARBA" id="ARBA00022989"/>
    </source>
</evidence>
<feature type="transmembrane region" description="Helical" evidence="6">
    <location>
        <begin position="396"/>
        <end position="415"/>
    </location>
</feature>
<evidence type="ECO:0000256" key="3">
    <source>
        <dbReference type="ARBA" id="ARBA00022692"/>
    </source>
</evidence>
<name>A0A6J6F4R3_9ZZZZ</name>
<feature type="transmembrane region" description="Helical" evidence="6">
    <location>
        <begin position="456"/>
        <end position="475"/>
    </location>
</feature>
<dbReference type="EMBL" id="CAEZTS010000097">
    <property type="protein sequence ID" value="CAB4582575.1"/>
    <property type="molecule type" value="Genomic_DNA"/>
</dbReference>
<keyword evidence="3 6" id="KW-0812">Transmembrane</keyword>
<gene>
    <name evidence="7" type="ORF">UFOPK1722_01146</name>
</gene>
<feature type="transmembrane region" description="Helical" evidence="6">
    <location>
        <begin position="496"/>
        <end position="517"/>
    </location>
</feature>
<evidence type="ECO:0000256" key="5">
    <source>
        <dbReference type="ARBA" id="ARBA00023136"/>
    </source>
</evidence>
<feature type="transmembrane region" description="Helical" evidence="6">
    <location>
        <begin position="666"/>
        <end position="686"/>
    </location>
</feature>
<evidence type="ECO:0000256" key="6">
    <source>
        <dbReference type="SAM" id="Phobius"/>
    </source>
</evidence>
<organism evidence="7">
    <name type="scientific">freshwater metagenome</name>
    <dbReference type="NCBI Taxonomy" id="449393"/>
    <lineage>
        <taxon>unclassified sequences</taxon>
        <taxon>metagenomes</taxon>
        <taxon>ecological metagenomes</taxon>
    </lineage>
</organism>
<evidence type="ECO:0000256" key="1">
    <source>
        <dbReference type="ARBA" id="ARBA00004651"/>
    </source>
</evidence>
<evidence type="ECO:0000313" key="7">
    <source>
        <dbReference type="EMBL" id="CAB4582575.1"/>
    </source>
</evidence>
<dbReference type="GO" id="GO:0005886">
    <property type="term" value="C:plasma membrane"/>
    <property type="evidence" value="ECO:0007669"/>
    <property type="project" value="UniProtKB-SubCell"/>
</dbReference>
<evidence type="ECO:0000256" key="2">
    <source>
        <dbReference type="ARBA" id="ARBA00022475"/>
    </source>
</evidence>
<proteinExistence type="predicted"/>
<feature type="transmembrane region" description="Helical" evidence="6">
    <location>
        <begin position="576"/>
        <end position="594"/>
    </location>
</feature>
<protein>
    <submittedName>
        <fullName evidence="7">Unannotated protein</fullName>
    </submittedName>
</protein>
<dbReference type="PANTHER" id="PTHR30250">
    <property type="entry name" value="PST FAMILY PREDICTED COLANIC ACID TRANSPORTER"/>
    <property type="match status" value="1"/>
</dbReference>
<feature type="transmembrane region" description="Helical" evidence="6">
    <location>
        <begin position="537"/>
        <end position="555"/>
    </location>
</feature>
<feature type="transmembrane region" description="Helical" evidence="6">
    <location>
        <begin position="614"/>
        <end position="635"/>
    </location>
</feature>
<feature type="transmembrane region" description="Helical" evidence="6">
    <location>
        <begin position="642"/>
        <end position="660"/>
    </location>
</feature>
<comment type="subcellular location">
    <subcellularLocation>
        <location evidence="1">Cell membrane</location>
        <topology evidence="1">Multi-pass membrane protein</topology>
    </subcellularLocation>
</comment>
<sequence>MEWDRLLEATHLPEKVRPHEQARRGEDEHVANRVVLLLVHLVFFDRTVEFAESVGVESDHVQTTRIVPLHDLGADQPGVGAIQLLHHQTNRIGVEGHVVVQEEEEPAVPLHQARHRIGHRGESRVRSDVAHVGGQGPGVDHLGDHRQLVSVRAGQQNQHLEVRVVLGGQGIQGVTQLVGGRMDDEGRHHAGSGRGGGDGVLTDVVGGMRLQLVLQGGSKATRRPRVVGFTRRDGPLRRSAPKPVDSPLCWAFIIPATRPPSLGLGFLSGEPESPAATTDVASRVPLPEGTIAVGIGLLVAGISSYAFFKVGQEALGKDDFKPIVALWFATFALAPGFFLPLEQEMGRALAHRRALSLGGTPVVHRIVPLGIAITVIVSAAVATLGPLATREFFEGYGLVTVALIVAFVAYAPAHLSRGICSGEGRFAAYGMVMGADGFVRIVGCIVLWQLDVHDVGAYAMLVALAPLTGVLIVGARGQLRTDDGPPAEWSEVTSNLGWLLIGSIMGAGLVNAGPIAVDVLANGSQRDEVTRFGNGVLLARIPLFLFQAVQAALLPRLARLAAAGDLTEFRGGFRRLMIVVLGVGAIGVAGSFAVGPQILDLLYDGGLDRRTLTLLAVGSAIYMVALATAQAVIALHGHARVALGWLAGMITFLIATWISADDLYLRVEIGLVASSMTALAIFVWSLRQLLARGATIDEGSVLEALSDRPLEA</sequence>
<feature type="transmembrane region" description="Helical" evidence="6">
    <location>
        <begin position="427"/>
        <end position="450"/>
    </location>
</feature>
<feature type="transmembrane region" description="Helical" evidence="6">
    <location>
        <begin position="291"/>
        <end position="308"/>
    </location>
</feature>
<accession>A0A6J6F4R3</accession>
<feature type="transmembrane region" description="Helical" evidence="6">
    <location>
        <begin position="362"/>
        <end position="384"/>
    </location>
</feature>